<dbReference type="SUPFAM" id="SSF57716">
    <property type="entry name" value="Glucocorticoid receptor-like (DNA-binding domain)"/>
    <property type="match status" value="3"/>
</dbReference>
<dbReference type="InterPro" id="IPR001781">
    <property type="entry name" value="Znf_LIM"/>
</dbReference>
<dbReference type="GO" id="GO:0003712">
    <property type="term" value="F:transcription coregulator activity"/>
    <property type="evidence" value="ECO:0007669"/>
    <property type="project" value="TreeGrafter"/>
</dbReference>
<feature type="domain" description="LIM zinc-binding" evidence="10">
    <location>
        <begin position="138"/>
        <end position="192"/>
    </location>
</feature>
<dbReference type="GO" id="GO:0046872">
    <property type="term" value="F:metal ion binding"/>
    <property type="evidence" value="ECO:0007669"/>
    <property type="project" value="UniProtKB-KW"/>
</dbReference>
<keyword evidence="4 9" id="KW-0479">Metal-binding</keyword>
<dbReference type="OMA" id="VCAGPCK"/>
<dbReference type="OrthoDB" id="6380398at2759"/>
<accession>A0A0L0C927</accession>
<dbReference type="FunFam" id="2.10.110.10:FF:000008">
    <property type="entry name" value="Paxillin isoform 1"/>
    <property type="match status" value="2"/>
</dbReference>
<protein>
    <recommendedName>
        <fullName evidence="10">LIM zinc-binding domain-containing protein</fullName>
    </recommendedName>
</protein>
<comment type="subcellular location">
    <subcellularLocation>
        <location evidence="1">Cell junction</location>
    </subcellularLocation>
    <subcellularLocation>
        <location evidence="2">Cytoplasm</location>
    </subcellularLocation>
</comment>
<dbReference type="GO" id="GO:0070161">
    <property type="term" value="C:anchoring junction"/>
    <property type="evidence" value="ECO:0007669"/>
    <property type="project" value="UniProtKB-SubCell"/>
</dbReference>
<evidence type="ECO:0000256" key="1">
    <source>
        <dbReference type="ARBA" id="ARBA00004282"/>
    </source>
</evidence>
<dbReference type="STRING" id="7375.A0A0L0C927"/>
<keyword evidence="12" id="KW-1185">Reference proteome</keyword>
<dbReference type="PANTHER" id="PTHR24205:SF16">
    <property type="entry name" value="GH01042P-RELATED"/>
    <property type="match status" value="1"/>
</dbReference>
<evidence type="ECO:0000313" key="12">
    <source>
        <dbReference type="Proteomes" id="UP000037069"/>
    </source>
</evidence>
<dbReference type="EMBL" id="JRES01000728">
    <property type="protein sequence ID" value="KNC28933.1"/>
    <property type="molecule type" value="Genomic_DNA"/>
</dbReference>
<dbReference type="Gene3D" id="2.10.110.10">
    <property type="entry name" value="Cysteine Rich Protein"/>
    <property type="match status" value="3"/>
</dbReference>
<reference evidence="11 12" key="1">
    <citation type="journal article" date="2015" name="Nat. Commun.">
        <title>Lucilia cuprina genome unlocks parasitic fly biology to underpin future interventions.</title>
        <authorList>
            <person name="Anstead C.A."/>
            <person name="Korhonen P.K."/>
            <person name="Young N.D."/>
            <person name="Hall R.S."/>
            <person name="Jex A.R."/>
            <person name="Murali S.C."/>
            <person name="Hughes D.S."/>
            <person name="Lee S.F."/>
            <person name="Perry T."/>
            <person name="Stroehlein A.J."/>
            <person name="Ansell B.R."/>
            <person name="Breugelmans B."/>
            <person name="Hofmann A."/>
            <person name="Qu J."/>
            <person name="Dugan S."/>
            <person name="Lee S.L."/>
            <person name="Chao H."/>
            <person name="Dinh H."/>
            <person name="Han Y."/>
            <person name="Doddapaneni H.V."/>
            <person name="Worley K.C."/>
            <person name="Muzny D.M."/>
            <person name="Ioannidis P."/>
            <person name="Waterhouse R.M."/>
            <person name="Zdobnov E.M."/>
            <person name="James P.J."/>
            <person name="Bagnall N.H."/>
            <person name="Kotze A.C."/>
            <person name="Gibbs R.A."/>
            <person name="Richards S."/>
            <person name="Batterham P."/>
            <person name="Gasser R.B."/>
        </authorList>
    </citation>
    <scope>NUCLEOTIDE SEQUENCE [LARGE SCALE GENOMIC DNA]</scope>
    <source>
        <strain evidence="11 12">LS</strain>
        <tissue evidence="11">Full body</tissue>
    </source>
</reference>
<evidence type="ECO:0000256" key="2">
    <source>
        <dbReference type="ARBA" id="ARBA00004496"/>
    </source>
</evidence>
<dbReference type="CDD" id="cd08368">
    <property type="entry name" value="LIM"/>
    <property type="match status" value="1"/>
</dbReference>
<evidence type="ECO:0000256" key="5">
    <source>
        <dbReference type="ARBA" id="ARBA00022737"/>
    </source>
</evidence>
<evidence type="ECO:0000313" key="11">
    <source>
        <dbReference type="EMBL" id="KNC28933.1"/>
    </source>
</evidence>
<proteinExistence type="predicted"/>
<evidence type="ECO:0000256" key="7">
    <source>
        <dbReference type="ARBA" id="ARBA00022949"/>
    </source>
</evidence>
<dbReference type="FunFam" id="2.10.110.10:FF:000005">
    <property type="entry name" value="Testin isoform 1"/>
    <property type="match status" value="1"/>
</dbReference>
<keyword evidence="3" id="KW-0963">Cytoplasm</keyword>
<dbReference type="PROSITE" id="PS50023">
    <property type="entry name" value="LIM_DOMAIN_2"/>
    <property type="match status" value="2"/>
</dbReference>
<evidence type="ECO:0000256" key="3">
    <source>
        <dbReference type="ARBA" id="ARBA00022490"/>
    </source>
</evidence>
<evidence type="ECO:0000256" key="6">
    <source>
        <dbReference type="ARBA" id="ARBA00022833"/>
    </source>
</evidence>
<organism evidence="11 12">
    <name type="scientific">Lucilia cuprina</name>
    <name type="common">Green bottle fly</name>
    <name type="synonym">Australian sheep blowfly</name>
    <dbReference type="NCBI Taxonomy" id="7375"/>
    <lineage>
        <taxon>Eukaryota</taxon>
        <taxon>Metazoa</taxon>
        <taxon>Ecdysozoa</taxon>
        <taxon>Arthropoda</taxon>
        <taxon>Hexapoda</taxon>
        <taxon>Insecta</taxon>
        <taxon>Pterygota</taxon>
        <taxon>Neoptera</taxon>
        <taxon>Endopterygota</taxon>
        <taxon>Diptera</taxon>
        <taxon>Brachycera</taxon>
        <taxon>Muscomorpha</taxon>
        <taxon>Oestroidea</taxon>
        <taxon>Calliphoridae</taxon>
        <taxon>Luciliinae</taxon>
        <taxon>Lucilia</taxon>
    </lineage>
</organism>
<name>A0A0L0C927_LUCCU</name>
<keyword evidence="5" id="KW-0677">Repeat</keyword>
<gene>
    <name evidence="11" type="ORF">FF38_02943</name>
</gene>
<keyword evidence="6 9" id="KW-0862">Zinc</keyword>
<sequence length="192" mass="21293">MKTVNLSLGQKNGKEWSESICYKCKEVITHRIITALGKTWHPEHFACKDCQLPIEEATFNIQDGEPVCSKCFLNNYSGTCHGCKNPILERTIKALGLTWHEDCFCCGGPCNKPLVGTSFYEREGKAYCKNDFEALFAARCAGCSKPITENAIVALDAKWHRDCFKCKKCGNPITASTFAVEGNKPMCTECSA</sequence>
<comment type="caution">
    <text evidence="11">The sequence shown here is derived from an EMBL/GenBank/DDBJ whole genome shotgun (WGS) entry which is preliminary data.</text>
</comment>
<dbReference type="SMART" id="SM00132">
    <property type="entry name" value="LIM"/>
    <property type="match status" value="3"/>
</dbReference>
<evidence type="ECO:0000256" key="8">
    <source>
        <dbReference type="ARBA" id="ARBA00023038"/>
    </source>
</evidence>
<feature type="domain" description="LIM zinc-binding" evidence="10">
    <location>
        <begin position="19"/>
        <end position="78"/>
    </location>
</feature>
<dbReference type="Pfam" id="PF00412">
    <property type="entry name" value="LIM"/>
    <property type="match status" value="3"/>
</dbReference>
<dbReference type="GO" id="GO:0005634">
    <property type="term" value="C:nucleus"/>
    <property type="evidence" value="ECO:0007669"/>
    <property type="project" value="TreeGrafter"/>
</dbReference>
<dbReference type="AlphaFoldDB" id="A0A0L0C927"/>
<dbReference type="Proteomes" id="UP000037069">
    <property type="component" value="Unassembled WGS sequence"/>
</dbReference>
<dbReference type="PROSITE" id="PS00478">
    <property type="entry name" value="LIM_DOMAIN_1"/>
    <property type="match status" value="2"/>
</dbReference>
<dbReference type="PANTHER" id="PTHR24205">
    <property type="entry name" value="FOUR AND A HALF LIM DOMAINS PROTEIN"/>
    <property type="match status" value="1"/>
</dbReference>
<evidence type="ECO:0000256" key="4">
    <source>
        <dbReference type="ARBA" id="ARBA00022723"/>
    </source>
</evidence>
<evidence type="ECO:0000256" key="9">
    <source>
        <dbReference type="PROSITE-ProRule" id="PRU00125"/>
    </source>
</evidence>
<dbReference type="GO" id="GO:0030018">
    <property type="term" value="C:Z disc"/>
    <property type="evidence" value="ECO:0007669"/>
    <property type="project" value="TreeGrafter"/>
</dbReference>
<evidence type="ECO:0000259" key="10">
    <source>
        <dbReference type="PROSITE" id="PS50023"/>
    </source>
</evidence>
<keyword evidence="8 9" id="KW-0440">LIM domain</keyword>
<keyword evidence="7" id="KW-0965">Cell junction</keyword>